<comment type="similarity">
    <text evidence="4 9 10">Belongs to the HisA/HisF family.</text>
</comment>
<dbReference type="OrthoDB" id="9807749at2"/>
<evidence type="ECO:0000256" key="2">
    <source>
        <dbReference type="ARBA" id="ARBA00004496"/>
    </source>
</evidence>
<dbReference type="InterPro" id="IPR044524">
    <property type="entry name" value="Isoase_HisA-like"/>
</dbReference>
<name>A0A286GI59_9PROT</name>
<dbReference type="InterPro" id="IPR006062">
    <property type="entry name" value="His_biosynth"/>
</dbReference>
<dbReference type="FunFam" id="3.20.20.70:FF:000009">
    <property type="entry name" value="1-(5-phosphoribosyl)-5-[(5-phosphoribosylamino)methylideneamino] imidazole-4-carboxamide isomerase"/>
    <property type="match status" value="1"/>
</dbReference>
<comment type="pathway">
    <text evidence="3 9 11">Amino-acid biosynthesis; L-histidine biosynthesis; L-histidine from 5-phospho-alpha-D-ribose 1-diphosphate: step 4/9.</text>
</comment>
<accession>A0A286GI59</accession>
<dbReference type="GO" id="GO:0003949">
    <property type="term" value="F:1-(5-phosphoribosyl)-5-[(5-phosphoribosylamino)methylideneamino]imidazole-4-carboxamide isomerase activity"/>
    <property type="evidence" value="ECO:0007669"/>
    <property type="project" value="UniProtKB-UniRule"/>
</dbReference>
<dbReference type="Proteomes" id="UP000219621">
    <property type="component" value="Unassembled WGS sequence"/>
</dbReference>
<dbReference type="InterPro" id="IPR006063">
    <property type="entry name" value="HisA_bact_arch"/>
</dbReference>
<dbReference type="SUPFAM" id="SSF51366">
    <property type="entry name" value="Ribulose-phoshate binding barrel"/>
    <property type="match status" value="1"/>
</dbReference>
<reference evidence="12 13" key="1">
    <citation type="submission" date="2017-09" db="EMBL/GenBank/DDBJ databases">
        <authorList>
            <person name="Ehlers B."/>
            <person name="Leendertz F.H."/>
        </authorList>
    </citation>
    <scope>NUCLEOTIDE SEQUENCE [LARGE SCALE GENOMIC DNA]</scope>
    <source>
        <strain evidence="12 13">USBA 140</strain>
    </source>
</reference>
<dbReference type="Pfam" id="PF00977">
    <property type="entry name" value="His_biosynth"/>
    <property type="match status" value="1"/>
</dbReference>
<keyword evidence="7 9" id="KW-0368">Histidine biosynthesis</keyword>
<evidence type="ECO:0000256" key="10">
    <source>
        <dbReference type="RuleBase" id="RU003657"/>
    </source>
</evidence>
<dbReference type="PANTHER" id="PTHR43090">
    <property type="entry name" value="1-(5-PHOSPHORIBOSYL)-5-[(5-PHOSPHORIBOSYLAMINO)METHYLIDENEAMINO] IMIDAZOLE-4-CARBOXAMIDE ISOMERASE"/>
    <property type="match status" value="1"/>
</dbReference>
<dbReference type="UniPathway" id="UPA00031">
    <property type="reaction ID" value="UER00009"/>
</dbReference>
<comment type="catalytic activity">
    <reaction evidence="1 9 11">
        <text>1-(5-phospho-beta-D-ribosyl)-5-[(5-phospho-beta-D-ribosylamino)methylideneamino]imidazole-4-carboxamide = 5-[(5-phospho-1-deoxy-D-ribulos-1-ylimino)methylamino]-1-(5-phospho-beta-D-ribosyl)imidazole-4-carboxamide</text>
        <dbReference type="Rhea" id="RHEA:15469"/>
        <dbReference type="ChEBI" id="CHEBI:58435"/>
        <dbReference type="ChEBI" id="CHEBI:58525"/>
        <dbReference type="EC" id="5.3.1.16"/>
    </reaction>
</comment>
<keyword evidence="8 9" id="KW-0413">Isomerase</keyword>
<evidence type="ECO:0000313" key="13">
    <source>
        <dbReference type="Proteomes" id="UP000219621"/>
    </source>
</evidence>
<evidence type="ECO:0000256" key="1">
    <source>
        <dbReference type="ARBA" id="ARBA00000901"/>
    </source>
</evidence>
<dbReference type="InterPro" id="IPR023016">
    <property type="entry name" value="HisA/PriA"/>
</dbReference>
<feature type="active site" description="Proton acceptor" evidence="9">
    <location>
        <position position="8"/>
    </location>
</feature>
<evidence type="ECO:0000256" key="9">
    <source>
        <dbReference type="HAMAP-Rule" id="MF_01014"/>
    </source>
</evidence>
<dbReference type="GO" id="GO:0000105">
    <property type="term" value="P:L-histidine biosynthetic process"/>
    <property type="evidence" value="ECO:0007669"/>
    <property type="project" value="UniProtKB-UniRule"/>
</dbReference>
<protein>
    <recommendedName>
        <fullName evidence="9 11">1-(5-phosphoribosyl)-5-[(5-phosphoribosylamino)methylideneamino] imidazole-4-carboxamide isomerase</fullName>
        <ecNumber evidence="9 11">5.3.1.16</ecNumber>
    </recommendedName>
    <alternativeName>
        <fullName evidence="9">Phosphoribosylformimino-5-aminoimidazole carboxamide ribotide isomerase</fullName>
    </alternativeName>
</protein>
<gene>
    <name evidence="9" type="primary">hisA</name>
    <name evidence="12" type="ORF">SAMN05421508_104268</name>
</gene>
<dbReference type="CDD" id="cd04732">
    <property type="entry name" value="HisA"/>
    <property type="match status" value="1"/>
</dbReference>
<evidence type="ECO:0000256" key="3">
    <source>
        <dbReference type="ARBA" id="ARBA00005133"/>
    </source>
</evidence>
<dbReference type="InterPro" id="IPR011060">
    <property type="entry name" value="RibuloseP-bd_barrel"/>
</dbReference>
<evidence type="ECO:0000256" key="11">
    <source>
        <dbReference type="RuleBase" id="RU003658"/>
    </source>
</evidence>
<dbReference type="HAMAP" id="MF_01014">
    <property type="entry name" value="HisA"/>
    <property type="match status" value="1"/>
</dbReference>
<dbReference type="RefSeq" id="WP_097279224.1">
    <property type="nucleotide sequence ID" value="NZ_OCNJ01000004.1"/>
</dbReference>
<dbReference type="AlphaFoldDB" id="A0A286GI59"/>
<evidence type="ECO:0000256" key="4">
    <source>
        <dbReference type="ARBA" id="ARBA00009667"/>
    </source>
</evidence>
<dbReference type="GO" id="GO:0000162">
    <property type="term" value="P:L-tryptophan biosynthetic process"/>
    <property type="evidence" value="ECO:0007669"/>
    <property type="project" value="TreeGrafter"/>
</dbReference>
<keyword evidence="5 9" id="KW-0963">Cytoplasm</keyword>
<evidence type="ECO:0000313" key="12">
    <source>
        <dbReference type="EMBL" id="SOD95227.1"/>
    </source>
</evidence>
<dbReference type="GO" id="GO:0005737">
    <property type="term" value="C:cytoplasm"/>
    <property type="evidence" value="ECO:0007669"/>
    <property type="project" value="UniProtKB-SubCell"/>
</dbReference>
<keyword evidence="13" id="KW-1185">Reference proteome</keyword>
<sequence>MILFPAIDLKDGSCVRLLKGEMDKATVFNTSPADQARLFKDAGCEWLHVVDLNGAFAGKPVNAEAVEQILAVMGPDVPVQLGGGIRDRATIDLWLEKGIRRVILGTVALRHPELVIDACKAHPGRIAVGIDARDGMVAVEGWAETSEMTAVDLALKFEDAGVAAIIYTDIDRDGALQGPNVEATAALAARLTTPVIASGGVASIDDLKVLKARQDTGIVGVISGRALYDGRIDLAEALAVLKG</sequence>
<dbReference type="PANTHER" id="PTHR43090:SF2">
    <property type="entry name" value="1-(5-PHOSPHORIBOSYL)-5-[(5-PHOSPHORIBOSYLAMINO)METHYLIDENEAMINO] IMIDAZOLE-4-CARBOXAMIDE ISOMERASE"/>
    <property type="match status" value="1"/>
</dbReference>
<comment type="subcellular location">
    <subcellularLocation>
        <location evidence="2 9 11">Cytoplasm</location>
    </subcellularLocation>
</comment>
<organism evidence="12 13">
    <name type="scientific">Caenispirillum bisanense</name>
    <dbReference type="NCBI Taxonomy" id="414052"/>
    <lineage>
        <taxon>Bacteria</taxon>
        <taxon>Pseudomonadati</taxon>
        <taxon>Pseudomonadota</taxon>
        <taxon>Alphaproteobacteria</taxon>
        <taxon>Rhodospirillales</taxon>
        <taxon>Novispirillaceae</taxon>
        <taxon>Caenispirillum</taxon>
    </lineage>
</organism>
<dbReference type="EC" id="5.3.1.16" evidence="9 11"/>
<feature type="active site" description="Proton donor" evidence="9">
    <location>
        <position position="131"/>
    </location>
</feature>
<dbReference type="InterPro" id="IPR013785">
    <property type="entry name" value="Aldolase_TIM"/>
</dbReference>
<dbReference type="EMBL" id="OCNJ01000004">
    <property type="protein sequence ID" value="SOD95227.1"/>
    <property type="molecule type" value="Genomic_DNA"/>
</dbReference>
<dbReference type="NCBIfam" id="TIGR00007">
    <property type="entry name" value="1-(5-phosphoribosyl)-5-[(5-phosphoribosylamino)methylideneamino]imidazole-4-carboxamide isomerase"/>
    <property type="match status" value="1"/>
</dbReference>
<keyword evidence="6 9" id="KW-0028">Amino-acid biosynthesis</keyword>
<evidence type="ECO:0000256" key="6">
    <source>
        <dbReference type="ARBA" id="ARBA00022605"/>
    </source>
</evidence>
<dbReference type="Gene3D" id="3.20.20.70">
    <property type="entry name" value="Aldolase class I"/>
    <property type="match status" value="1"/>
</dbReference>
<evidence type="ECO:0000256" key="5">
    <source>
        <dbReference type="ARBA" id="ARBA00022490"/>
    </source>
</evidence>
<evidence type="ECO:0000256" key="8">
    <source>
        <dbReference type="ARBA" id="ARBA00023235"/>
    </source>
</evidence>
<proteinExistence type="inferred from homology"/>
<evidence type="ECO:0000256" key="7">
    <source>
        <dbReference type="ARBA" id="ARBA00023102"/>
    </source>
</evidence>